<dbReference type="RefSeq" id="WP_184326430.1">
    <property type="nucleotide sequence ID" value="NZ_JACHLZ010000001.1"/>
</dbReference>
<dbReference type="PROSITE" id="PS50949">
    <property type="entry name" value="HTH_GNTR"/>
    <property type="match status" value="1"/>
</dbReference>
<dbReference type="AlphaFoldDB" id="A0A841AIX7"/>
<organism evidence="5 6">
    <name type="scientific">Brachybacterium aquaticum</name>
    <dbReference type="NCBI Taxonomy" id="1432564"/>
    <lineage>
        <taxon>Bacteria</taxon>
        <taxon>Bacillati</taxon>
        <taxon>Actinomycetota</taxon>
        <taxon>Actinomycetes</taxon>
        <taxon>Micrococcales</taxon>
        <taxon>Dermabacteraceae</taxon>
        <taxon>Brachybacterium</taxon>
    </lineage>
</organism>
<feature type="domain" description="HTH gntR-type" evidence="4">
    <location>
        <begin position="15"/>
        <end position="83"/>
    </location>
</feature>
<name>A0A841AIX7_9MICO</name>
<dbReference type="InterPro" id="IPR011711">
    <property type="entry name" value="GntR_C"/>
</dbReference>
<sequence length="233" mass="25285">MDITAERPDQGLAPSRLGAELAGLLETRIRAGEQPAGTLLPSERALSEQYGVSRATVRQALSELEAKHLIARRQGRGTTVLGPPSEAADLASLLAATPPEVRNAIELRRIVEPEIARLAAQRALPSDLVLLRRALETTSEHLDPEESVRRDVEFHHLLARASRNPLLPALMEFAAAQTEGERLASHRTVDRRRTSLAGHRAILEAVRTGDAEAARAAMDAHLAEVQEISTPGR</sequence>
<dbReference type="InterPro" id="IPR036388">
    <property type="entry name" value="WH-like_DNA-bd_sf"/>
</dbReference>
<dbReference type="Pfam" id="PF00392">
    <property type="entry name" value="GntR"/>
    <property type="match status" value="1"/>
</dbReference>
<dbReference type="Gene3D" id="1.20.120.530">
    <property type="entry name" value="GntR ligand-binding domain-like"/>
    <property type="match status" value="1"/>
</dbReference>
<dbReference type="SMART" id="SM00345">
    <property type="entry name" value="HTH_GNTR"/>
    <property type="match status" value="1"/>
</dbReference>
<dbReference type="PANTHER" id="PTHR43537:SF44">
    <property type="entry name" value="GNTR FAMILY REGULATORY PROTEIN"/>
    <property type="match status" value="1"/>
</dbReference>
<reference evidence="5 6" key="1">
    <citation type="submission" date="2020-08" db="EMBL/GenBank/DDBJ databases">
        <title>Sequencing the genomes of 1000 actinobacteria strains.</title>
        <authorList>
            <person name="Klenk H.-P."/>
        </authorList>
    </citation>
    <scope>NUCLEOTIDE SEQUENCE [LARGE SCALE GENOMIC DNA]</scope>
    <source>
        <strain evidence="5 6">DSM 28796</strain>
    </source>
</reference>
<dbReference type="InterPro" id="IPR000524">
    <property type="entry name" value="Tscrpt_reg_HTH_GntR"/>
</dbReference>
<dbReference type="SUPFAM" id="SSF46785">
    <property type="entry name" value="Winged helix' DNA-binding domain"/>
    <property type="match status" value="1"/>
</dbReference>
<dbReference type="SUPFAM" id="SSF48008">
    <property type="entry name" value="GntR ligand-binding domain-like"/>
    <property type="match status" value="1"/>
</dbReference>
<proteinExistence type="predicted"/>
<dbReference type="CDD" id="cd07377">
    <property type="entry name" value="WHTH_GntR"/>
    <property type="match status" value="1"/>
</dbReference>
<dbReference type="InterPro" id="IPR036390">
    <property type="entry name" value="WH_DNA-bd_sf"/>
</dbReference>
<evidence type="ECO:0000313" key="6">
    <source>
        <dbReference type="Proteomes" id="UP000588158"/>
    </source>
</evidence>
<protein>
    <submittedName>
        <fullName evidence="5">GntR family transcriptional repressor for pyruvate dehydrogenase complex</fullName>
    </submittedName>
</protein>
<dbReference type="InterPro" id="IPR008920">
    <property type="entry name" value="TF_FadR/GntR_C"/>
</dbReference>
<dbReference type="PANTHER" id="PTHR43537">
    <property type="entry name" value="TRANSCRIPTIONAL REGULATOR, GNTR FAMILY"/>
    <property type="match status" value="1"/>
</dbReference>
<dbReference type="Gene3D" id="1.10.10.10">
    <property type="entry name" value="Winged helix-like DNA-binding domain superfamily/Winged helix DNA-binding domain"/>
    <property type="match status" value="1"/>
</dbReference>
<dbReference type="SMART" id="SM00895">
    <property type="entry name" value="FCD"/>
    <property type="match status" value="1"/>
</dbReference>
<dbReference type="EMBL" id="JACHLZ010000001">
    <property type="protein sequence ID" value="MBB5833240.1"/>
    <property type="molecule type" value="Genomic_DNA"/>
</dbReference>
<evidence type="ECO:0000259" key="4">
    <source>
        <dbReference type="PROSITE" id="PS50949"/>
    </source>
</evidence>
<gene>
    <name evidence="5" type="ORF">HNR70_003053</name>
</gene>
<evidence type="ECO:0000256" key="3">
    <source>
        <dbReference type="ARBA" id="ARBA00023163"/>
    </source>
</evidence>
<evidence type="ECO:0000313" key="5">
    <source>
        <dbReference type="EMBL" id="MBB5833240.1"/>
    </source>
</evidence>
<keyword evidence="3" id="KW-0804">Transcription</keyword>
<evidence type="ECO:0000256" key="2">
    <source>
        <dbReference type="ARBA" id="ARBA00023125"/>
    </source>
</evidence>
<keyword evidence="1" id="KW-0805">Transcription regulation</keyword>
<evidence type="ECO:0000256" key="1">
    <source>
        <dbReference type="ARBA" id="ARBA00023015"/>
    </source>
</evidence>
<keyword evidence="5" id="KW-0670">Pyruvate</keyword>
<dbReference type="Proteomes" id="UP000588158">
    <property type="component" value="Unassembled WGS sequence"/>
</dbReference>
<comment type="caution">
    <text evidence="5">The sequence shown here is derived from an EMBL/GenBank/DDBJ whole genome shotgun (WGS) entry which is preliminary data.</text>
</comment>
<dbReference type="GO" id="GO:0003700">
    <property type="term" value="F:DNA-binding transcription factor activity"/>
    <property type="evidence" value="ECO:0007669"/>
    <property type="project" value="InterPro"/>
</dbReference>
<accession>A0A841AIX7</accession>
<keyword evidence="6" id="KW-1185">Reference proteome</keyword>
<dbReference type="GO" id="GO:0003677">
    <property type="term" value="F:DNA binding"/>
    <property type="evidence" value="ECO:0007669"/>
    <property type="project" value="UniProtKB-KW"/>
</dbReference>
<dbReference type="PRINTS" id="PR00035">
    <property type="entry name" value="HTHGNTR"/>
</dbReference>
<dbReference type="Pfam" id="PF07729">
    <property type="entry name" value="FCD"/>
    <property type="match status" value="1"/>
</dbReference>
<keyword evidence="2" id="KW-0238">DNA-binding</keyword>